<keyword evidence="3" id="KW-0560">Oxidoreductase</keyword>
<protein>
    <submittedName>
        <fullName evidence="3">dTDP-4-oxo-6-deoxy-D-allose reductase</fullName>
        <ecNumber evidence="3">1.1.1.-</ecNumber>
    </submittedName>
</protein>
<organism evidence="3 4">
    <name type="scientific">Alienimonas californiensis</name>
    <dbReference type="NCBI Taxonomy" id="2527989"/>
    <lineage>
        <taxon>Bacteria</taxon>
        <taxon>Pseudomonadati</taxon>
        <taxon>Planctomycetota</taxon>
        <taxon>Planctomycetia</taxon>
        <taxon>Planctomycetales</taxon>
        <taxon>Planctomycetaceae</taxon>
        <taxon>Alienimonas</taxon>
    </lineage>
</organism>
<gene>
    <name evidence="3" type="primary">chmD</name>
    <name evidence="3" type="ORF">CA12_02040</name>
</gene>
<dbReference type="OrthoDB" id="258549at2"/>
<dbReference type="EMBL" id="CP036265">
    <property type="protein sequence ID" value="QDT14136.1"/>
    <property type="molecule type" value="Genomic_DNA"/>
</dbReference>
<evidence type="ECO:0000259" key="2">
    <source>
        <dbReference type="Pfam" id="PF01370"/>
    </source>
</evidence>
<dbReference type="RefSeq" id="WP_145356754.1">
    <property type="nucleotide sequence ID" value="NZ_CP036265.1"/>
</dbReference>
<dbReference type="PANTHER" id="PTHR43574">
    <property type="entry name" value="EPIMERASE-RELATED"/>
    <property type="match status" value="1"/>
</dbReference>
<dbReference type="Gene3D" id="3.40.50.720">
    <property type="entry name" value="NAD(P)-binding Rossmann-like Domain"/>
    <property type="match status" value="1"/>
</dbReference>
<dbReference type="Gene3D" id="3.90.25.10">
    <property type="entry name" value="UDP-galactose 4-epimerase, domain 1"/>
    <property type="match status" value="1"/>
</dbReference>
<proteinExistence type="predicted"/>
<sequence length="345" mass="37903">MNNSTILVAGAGGFIGGHLVADLLRRGYENVRAVDVKPMDRWYQVFPEAENVVADLKELSACRAACEGASEVYNLAADMGGMGFIENNKALCMLSVLINTHLLEASREAGVDRFFFASSACVYAADKQVNADVIPLKESDAYPAMPEDGYGWEKLFSERMCRHFREDFGLTTRVARFHNVYGPEGTWDGGREKAPAAVSRKIAVAKHTGEPEIEVWGDGTQTRSFMYIDDCVAGIDKIMHSDIEEPINLGSDELITIDGLVDLVADLADVEVTKKHLLDKPRGVNGRNSDNTMILDRLGWEPMTSLRSGMSKTYEWVEAQYLAQSGQAADPTPATVPFKAQPELV</sequence>
<dbReference type="SUPFAM" id="SSF51735">
    <property type="entry name" value="NAD(P)-binding Rossmann-fold domains"/>
    <property type="match status" value="1"/>
</dbReference>
<reference evidence="3 4" key="1">
    <citation type="submission" date="2019-02" db="EMBL/GenBank/DDBJ databases">
        <title>Deep-cultivation of Planctomycetes and their phenomic and genomic characterization uncovers novel biology.</title>
        <authorList>
            <person name="Wiegand S."/>
            <person name="Jogler M."/>
            <person name="Boedeker C."/>
            <person name="Pinto D."/>
            <person name="Vollmers J."/>
            <person name="Rivas-Marin E."/>
            <person name="Kohn T."/>
            <person name="Peeters S.H."/>
            <person name="Heuer A."/>
            <person name="Rast P."/>
            <person name="Oberbeckmann S."/>
            <person name="Bunk B."/>
            <person name="Jeske O."/>
            <person name="Meyerdierks A."/>
            <person name="Storesund J.E."/>
            <person name="Kallscheuer N."/>
            <person name="Luecker S."/>
            <person name="Lage O.M."/>
            <person name="Pohl T."/>
            <person name="Merkel B.J."/>
            <person name="Hornburger P."/>
            <person name="Mueller R.-W."/>
            <person name="Bruemmer F."/>
            <person name="Labrenz M."/>
            <person name="Spormann A.M."/>
            <person name="Op den Camp H."/>
            <person name="Overmann J."/>
            <person name="Amann R."/>
            <person name="Jetten M.S.M."/>
            <person name="Mascher T."/>
            <person name="Medema M.H."/>
            <person name="Devos D.P."/>
            <person name="Kaster A.-K."/>
            <person name="Ovreas L."/>
            <person name="Rohde M."/>
            <person name="Galperin M.Y."/>
            <person name="Jogler C."/>
        </authorList>
    </citation>
    <scope>NUCLEOTIDE SEQUENCE [LARGE SCALE GENOMIC DNA]</scope>
    <source>
        <strain evidence="3 4">CA12</strain>
    </source>
</reference>
<dbReference type="Pfam" id="PF01370">
    <property type="entry name" value="Epimerase"/>
    <property type="match status" value="1"/>
</dbReference>
<accession>A0A517P456</accession>
<evidence type="ECO:0000313" key="3">
    <source>
        <dbReference type="EMBL" id="QDT14136.1"/>
    </source>
</evidence>
<feature type="domain" description="NAD-dependent epimerase/dehydratase" evidence="2">
    <location>
        <begin position="6"/>
        <end position="250"/>
    </location>
</feature>
<dbReference type="EC" id="1.1.1.-" evidence="3"/>
<dbReference type="InterPro" id="IPR001509">
    <property type="entry name" value="Epimerase_deHydtase"/>
</dbReference>
<dbReference type="AlphaFoldDB" id="A0A517P456"/>
<dbReference type="Proteomes" id="UP000318741">
    <property type="component" value="Chromosome"/>
</dbReference>
<dbReference type="InterPro" id="IPR036291">
    <property type="entry name" value="NAD(P)-bd_dom_sf"/>
</dbReference>
<dbReference type="GO" id="GO:0016491">
    <property type="term" value="F:oxidoreductase activity"/>
    <property type="evidence" value="ECO:0007669"/>
    <property type="project" value="UniProtKB-KW"/>
</dbReference>
<evidence type="ECO:0000256" key="1">
    <source>
        <dbReference type="ARBA" id="ARBA00023027"/>
    </source>
</evidence>
<evidence type="ECO:0000313" key="4">
    <source>
        <dbReference type="Proteomes" id="UP000318741"/>
    </source>
</evidence>
<name>A0A517P456_9PLAN</name>
<keyword evidence="4" id="KW-1185">Reference proteome</keyword>
<keyword evidence="1" id="KW-0520">NAD</keyword>
<dbReference type="KEGG" id="acaf:CA12_02040"/>